<keyword evidence="3" id="KW-0378">Hydrolase</keyword>
<evidence type="ECO:0000256" key="1">
    <source>
        <dbReference type="ARBA" id="ARBA00009589"/>
    </source>
</evidence>
<comment type="similarity">
    <text evidence="1">Belongs to the 5'(3')-deoxyribonucleotidase family.</text>
</comment>
<dbReference type="EMBL" id="OZ020101">
    <property type="protein sequence ID" value="CAK9274118.1"/>
    <property type="molecule type" value="Genomic_DNA"/>
</dbReference>
<dbReference type="Pfam" id="PF05761">
    <property type="entry name" value="5_nucleotid"/>
    <property type="match status" value="1"/>
</dbReference>
<dbReference type="InterPro" id="IPR023214">
    <property type="entry name" value="HAD_sf"/>
</dbReference>
<dbReference type="PANTHER" id="PTHR12103:SF22">
    <property type="entry name" value="HAD-SUPERFAMILY HYDROLASE, SUBFAMILY IG, 5'-NUCLEOTIDASE"/>
    <property type="match status" value="1"/>
</dbReference>
<dbReference type="InterPro" id="IPR036412">
    <property type="entry name" value="HAD-like_sf"/>
</dbReference>
<gene>
    <name evidence="6" type="ORF">CSSPJE1EN1_LOCUS19596</name>
</gene>
<feature type="region of interest" description="Disordered" evidence="5">
    <location>
        <begin position="236"/>
        <end position="345"/>
    </location>
</feature>
<keyword evidence="4" id="KW-0460">Magnesium</keyword>
<dbReference type="SUPFAM" id="SSF56784">
    <property type="entry name" value="HAD-like"/>
    <property type="match status" value="1"/>
</dbReference>
<accession>A0ABP0X4T9</accession>
<protein>
    <submittedName>
        <fullName evidence="6">Uncharacterized protein</fullName>
    </submittedName>
</protein>
<evidence type="ECO:0000256" key="2">
    <source>
        <dbReference type="ARBA" id="ARBA00022723"/>
    </source>
</evidence>
<feature type="compositionally biased region" description="Polar residues" evidence="5">
    <location>
        <begin position="240"/>
        <end position="260"/>
    </location>
</feature>
<keyword evidence="7" id="KW-1185">Reference proteome</keyword>
<evidence type="ECO:0000256" key="5">
    <source>
        <dbReference type="SAM" id="MobiDB-lite"/>
    </source>
</evidence>
<proteinExistence type="inferred from homology"/>
<dbReference type="PANTHER" id="PTHR12103">
    <property type="entry name" value="5'-NUCLEOTIDASE DOMAIN-CONTAINING"/>
    <property type="match status" value="1"/>
</dbReference>
<evidence type="ECO:0000313" key="7">
    <source>
        <dbReference type="Proteomes" id="UP001497444"/>
    </source>
</evidence>
<reference evidence="6" key="1">
    <citation type="submission" date="2024-02" db="EMBL/GenBank/DDBJ databases">
        <authorList>
            <consortium name="ELIXIR-Norway"/>
            <consortium name="Elixir Norway"/>
        </authorList>
    </citation>
    <scope>NUCLEOTIDE SEQUENCE</scope>
</reference>
<dbReference type="Gene3D" id="3.40.50.1000">
    <property type="entry name" value="HAD superfamily/HAD-like"/>
    <property type="match status" value="1"/>
</dbReference>
<sequence>MQPTIPSIFQFASCEGRNHRRPSIGEQQGQDRKKRISHSHWLMELQRQGWLPLPPQQPSNRAVGIVAQAPVFRGLCLKSIRPSKVGDSKTSQCTCGQEHGPPIFLAPPQTGRSQRKGLMGTTTRRAQSAGQQCNGGERRRSSFLSRYGLILAQSDADRNGNLFSAPSKSQPSSRLMSPGSPYAASPMIWQNPQNEKLLKPGCSITTAPLKRVSASPSNASSGGMQDVHKQRFAPMAENKIPTTPCRSFTSSLQDYTPRQGTQRERTKPSSRAPPTSRILRSRGVPSGQSPVLSVKTISVHPKYTRERAHTLSTNEPSAPILSNPPLLSHSVYPGQGNPGDRTPSPLNVKTHCHWQFPSPLTPLDSPSIALSSQQGYYEQEAHESTRQMLHLPSSQLSLQNQQDKGGPIVANGAVVPQRGGAPENEGLDSSTEIATMKTQQAEAYLQKLQISKQYPHGRPSRGIFCSRTLSLHTITTIGYDMDYTLIHYNVKAWEGRAYEYGLKNLHLMGYPVHGLSFDNDLVIRGLILDKQKGNLVKADRFGQIKRAMHGTKMLSSHAISEIYGEELVNLRNDSRWEFLNTLFSISESVIYMQMVERLDNGALPPELGEVAYETLFQAVATSMLRAHVEGQLKAEVINDPDKFVERDAELPLTLLDQKESGKMLLLITNSDYLYTEKMMAYAFDPYLPLGMNWRGLFDMVIVSARKPEFFQRFNPLYEIITKEGLMRACTEPTRGGLYCGGSAFMVEKALGSQVGQTLYVGDHIYTDVSQSKVNLRWRTALICRELEREVKALIHGRSHRAKLMEMISKKESVSDVFNQLQLALQRRNHGHPAQTLQATYVERKELVEEMHKLLSLLGRLDQKIAPMMEADGALFNQRWGYLSRAGLWDKSHLTRQIEKYADIYTSRVSNFCRYSPFMYFRSQPQKTYQVRK</sequence>
<dbReference type="InterPro" id="IPR008380">
    <property type="entry name" value="HAD-SF_hydro_IG_5-nucl"/>
</dbReference>
<feature type="region of interest" description="Disordered" evidence="5">
    <location>
        <begin position="158"/>
        <end position="180"/>
    </location>
</feature>
<organism evidence="6 7">
    <name type="scientific">Sphagnum jensenii</name>
    <dbReference type="NCBI Taxonomy" id="128206"/>
    <lineage>
        <taxon>Eukaryota</taxon>
        <taxon>Viridiplantae</taxon>
        <taxon>Streptophyta</taxon>
        <taxon>Embryophyta</taxon>
        <taxon>Bryophyta</taxon>
        <taxon>Sphagnophytina</taxon>
        <taxon>Sphagnopsida</taxon>
        <taxon>Sphagnales</taxon>
        <taxon>Sphagnaceae</taxon>
        <taxon>Sphagnum</taxon>
    </lineage>
</organism>
<dbReference type="NCBIfam" id="TIGR02244">
    <property type="entry name" value="HAD-IG-Ncltidse"/>
    <property type="match status" value="1"/>
</dbReference>
<feature type="compositionally biased region" description="Polar residues" evidence="5">
    <location>
        <begin position="161"/>
        <end position="175"/>
    </location>
</feature>
<evidence type="ECO:0000313" key="6">
    <source>
        <dbReference type="EMBL" id="CAK9274118.1"/>
    </source>
</evidence>
<name>A0ABP0X4T9_9BRYO</name>
<evidence type="ECO:0000256" key="4">
    <source>
        <dbReference type="ARBA" id="ARBA00022842"/>
    </source>
</evidence>
<evidence type="ECO:0000256" key="3">
    <source>
        <dbReference type="ARBA" id="ARBA00022801"/>
    </source>
</evidence>
<dbReference type="Proteomes" id="UP001497444">
    <property type="component" value="Chromosome 6"/>
</dbReference>
<keyword evidence="2" id="KW-0479">Metal-binding</keyword>